<dbReference type="GO" id="GO:0033179">
    <property type="term" value="C:proton-transporting V-type ATPase, V0 domain"/>
    <property type="evidence" value="ECO:0007669"/>
    <property type="project" value="InterPro"/>
</dbReference>
<evidence type="ECO:0000256" key="2">
    <source>
        <dbReference type="ARBA" id="ARBA00009904"/>
    </source>
</evidence>
<evidence type="ECO:0000256" key="6">
    <source>
        <dbReference type="ARBA" id="ARBA00023065"/>
    </source>
</evidence>
<dbReference type="GO" id="GO:0007035">
    <property type="term" value="P:vacuolar acidification"/>
    <property type="evidence" value="ECO:0007669"/>
    <property type="project" value="TreeGrafter"/>
</dbReference>
<evidence type="ECO:0000256" key="4">
    <source>
        <dbReference type="ARBA" id="ARBA00022692"/>
    </source>
</evidence>
<accession>A0A7L6N5M7</accession>
<keyword evidence="5 9" id="KW-1133">Transmembrane helix</keyword>
<reference evidence="10 11" key="1">
    <citation type="submission" date="2020-04" db="EMBL/GenBank/DDBJ databases">
        <authorList>
            <person name="Zheng R.K."/>
            <person name="Sun C.M."/>
        </authorList>
    </citation>
    <scope>NUCLEOTIDE SEQUENCE [LARGE SCALE GENOMIC DNA]</scope>
    <source>
        <strain evidence="11">zrk29</strain>
    </source>
</reference>
<name>A0A7L6N5M7_9MOLU</name>
<feature type="transmembrane region" description="Helical" evidence="9">
    <location>
        <begin position="436"/>
        <end position="458"/>
    </location>
</feature>
<dbReference type="AlphaFoldDB" id="A0A7L6N5M7"/>
<keyword evidence="3" id="KW-0813">Transport</keyword>
<feature type="transmembrane region" description="Helical" evidence="9">
    <location>
        <begin position="500"/>
        <end position="519"/>
    </location>
</feature>
<evidence type="ECO:0000256" key="7">
    <source>
        <dbReference type="ARBA" id="ARBA00023136"/>
    </source>
</evidence>
<gene>
    <name evidence="10" type="ORF">HF295_06730</name>
</gene>
<feature type="transmembrane region" description="Helical" evidence="9">
    <location>
        <begin position="470"/>
        <end position="494"/>
    </location>
</feature>
<evidence type="ECO:0000313" key="10">
    <source>
        <dbReference type="EMBL" id="QLY40558.1"/>
    </source>
</evidence>
<keyword evidence="8" id="KW-0175">Coiled coil</keyword>
<dbReference type="GO" id="GO:0046961">
    <property type="term" value="F:proton-transporting ATPase activity, rotational mechanism"/>
    <property type="evidence" value="ECO:0007669"/>
    <property type="project" value="InterPro"/>
</dbReference>
<dbReference type="PANTHER" id="PTHR11629:SF63">
    <property type="entry name" value="V-TYPE PROTON ATPASE SUBUNIT A"/>
    <property type="match status" value="1"/>
</dbReference>
<feature type="transmembrane region" description="Helical" evidence="9">
    <location>
        <begin position="562"/>
        <end position="583"/>
    </location>
</feature>
<feature type="transmembrane region" description="Helical" evidence="9">
    <location>
        <begin position="589"/>
        <end position="615"/>
    </location>
</feature>
<keyword evidence="7 9" id="KW-0472">Membrane</keyword>
<dbReference type="Pfam" id="PF01496">
    <property type="entry name" value="V_ATPase_I"/>
    <property type="match status" value="1"/>
</dbReference>
<dbReference type="RefSeq" id="WP_312031401.1">
    <property type="nucleotide sequence ID" value="NZ_CP051151.1"/>
</dbReference>
<sequence>MAIAKLNLVNISSKNKNLDQVLEKFVTLDYVHPVVASDIVDKVHGLTSYSTENPCNIILKELEEIEKENDIVLPTIGVNSIDYTLDNMRDYIHTTHDKIQNLFNQRKDAELLIKKYTDALNQIKDIENLDISLDDLFGCDYLNSRVGRIPVDSLEKLNFYNDKAFIFQSLRVDKGYCWCIYITTDDNEREIDNIFSSLFFDRIHIPDFIHGTPISAQETLKLELDVAQGTLDNIKKETDDILNKNIDKLKEMKSELLFLEKVYEAKKYVVGLGSIFNINCFVEKENVEKLKDHFARIEDVEIEVRPADSDNRLTPPTKLKNNWFTKPFGMFVEMYGVPGYKDMDPTLVVAITYSLLFGIMFADVGQGLVLALLSFLLYKKTKMSLAGVGIRIGLSSAFFGIFFDSVFGEHGMIAPLFESLGISFLPLHAMDPSSTMTLLIGTVALGSMIILTAMLINIRTSMKAKHYAKALFSPNGVAGFLLYGYVLTTVAFMFLTEIDLLQPIFMIPFVFLPLLTILFKEPLERLMEGHKLFPDGFGGFITEAFFETFETVLSYITNTMSFLRVGGFVLSHAGMMLVVFSLMEMFGPVGATVTFILGNLFVMALEGLIVGIQVLRLEFYEMFSRYFEGNGIPFKYNE</sequence>
<comment type="subcellular location">
    <subcellularLocation>
        <location evidence="1">Membrane</location>
        <topology evidence="1">Multi-pass membrane protein</topology>
    </subcellularLocation>
</comment>
<dbReference type="KEGG" id="tbk:HF295_06730"/>
<organism evidence="10 11">
    <name type="scientific">Hujiaoplasma nucleasis</name>
    <dbReference type="NCBI Taxonomy" id="2725268"/>
    <lineage>
        <taxon>Bacteria</taxon>
        <taxon>Bacillati</taxon>
        <taxon>Mycoplasmatota</taxon>
        <taxon>Mollicutes</taxon>
        <taxon>Candidatus Izemoplasmatales</taxon>
        <taxon>Hujiaoplasmataceae</taxon>
        <taxon>Hujiaoplasma</taxon>
    </lineage>
</organism>
<dbReference type="GO" id="GO:0051117">
    <property type="term" value="F:ATPase binding"/>
    <property type="evidence" value="ECO:0007669"/>
    <property type="project" value="TreeGrafter"/>
</dbReference>
<proteinExistence type="inferred from homology"/>
<keyword evidence="11" id="KW-1185">Reference proteome</keyword>
<feature type="transmembrane region" description="Helical" evidence="9">
    <location>
        <begin position="385"/>
        <end position="403"/>
    </location>
</feature>
<evidence type="ECO:0000256" key="1">
    <source>
        <dbReference type="ARBA" id="ARBA00004141"/>
    </source>
</evidence>
<evidence type="ECO:0000256" key="9">
    <source>
        <dbReference type="SAM" id="Phobius"/>
    </source>
</evidence>
<keyword evidence="4 9" id="KW-0812">Transmembrane</keyword>
<keyword evidence="6" id="KW-0406">Ion transport</keyword>
<dbReference type="Proteomes" id="UP000512167">
    <property type="component" value="Chromosome"/>
</dbReference>
<dbReference type="EMBL" id="CP051151">
    <property type="protein sequence ID" value="QLY40558.1"/>
    <property type="molecule type" value="Genomic_DNA"/>
</dbReference>
<evidence type="ECO:0000256" key="8">
    <source>
        <dbReference type="SAM" id="Coils"/>
    </source>
</evidence>
<dbReference type="GO" id="GO:0016471">
    <property type="term" value="C:vacuolar proton-transporting V-type ATPase complex"/>
    <property type="evidence" value="ECO:0007669"/>
    <property type="project" value="TreeGrafter"/>
</dbReference>
<comment type="similarity">
    <text evidence="2">Belongs to the V-ATPase 116 kDa subunit family.</text>
</comment>
<feature type="transmembrane region" description="Helical" evidence="9">
    <location>
        <begin position="353"/>
        <end position="378"/>
    </location>
</feature>
<evidence type="ECO:0000313" key="11">
    <source>
        <dbReference type="Proteomes" id="UP000512167"/>
    </source>
</evidence>
<dbReference type="PANTHER" id="PTHR11629">
    <property type="entry name" value="VACUOLAR PROTON ATPASES"/>
    <property type="match status" value="1"/>
</dbReference>
<evidence type="ECO:0000256" key="3">
    <source>
        <dbReference type="ARBA" id="ARBA00022448"/>
    </source>
</evidence>
<evidence type="ECO:0000256" key="5">
    <source>
        <dbReference type="ARBA" id="ARBA00022989"/>
    </source>
</evidence>
<protein>
    <submittedName>
        <fullName evidence="10">V-type ATP synthase subunit I</fullName>
    </submittedName>
</protein>
<dbReference type="InterPro" id="IPR002490">
    <property type="entry name" value="V-ATPase_116kDa_su"/>
</dbReference>
<feature type="coiled-coil region" evidence="8">
    <location>
        <begin position="99"/>
        <end position="129"/>
    </location>
</feature>